<evidence type="ECO:0000313" key="3">
    <source>
        <dbReference type="Proteomes" id="UP000195667"/>
    </source>
</evidence>
<name>A0A1R4GYH3_9GAMM</name>
<gene>
    <name evidence="2" type="ORF">CRENPOLYSF1_10040</name>
</gene>
<accession>A0A1R4GYH3</accession>
<comment type="similarity">
    <text evidence="1">Belongs to the phD/YefM antitoxin family.</text>
</comment>
<dbReference type="NCBIfam" id="TIGR01552">
    <property type="entry name" value="phd_fam"/>
    <property type="match status" value="1"/>
</dbReference>
<dbReference type="InterPro" id="IPR036165">
    <property type="entry name" value="YefM-like_sf"/>
</dbReference>
<dbReference type="OrthoDB" id="165038at2"/>
<dbReference type="EMBL" id="FUKI01000001">
    <property type="protein sequence ID" value="SJM89036.1"/>
    <property type="molecule type" value="Genomic_DNA"/>
</dbReference>
<dbReference type="Proteomes" id="UP000195667">
    <property type="component" value="Unassembled WGS sequence"/>
</dbReference>
<reference evidence="3" key="1">
    <citation type="submission" date="2017-02" db="EMBL/GenBank/DDBJ databases">
        <authorList>
            <person name="Daims H."/>
        </authorList>
    </citation>
    <scope>NUCLEOTIDE SEQUENCE [LARGE SCALE GENOMIC DNA]</scope>
</reference>
<protein>
    <submittedName>
        <fullName evidence="2">Uncharacterized protein</fullName>
    </submittedName>
</protein>
<proteinExistence type="inferred from homology"/>
<dbReference type="RefSeq" id="WP_087141957.1">
    <property type="nucleotide sequence ID" value="NZ_FUKI01000001.1"/>
</dbReference>
<evidence type="ECO:0000256" key="1">
    <source>
        <dbReference type="ARBA" id="ARBA00009981"/>
    </source>
</evidence>
<sequence length="96" mass="10776">MQIITARDAQTKFGQFSREAQRDTVVVTSHGQPVFLTIPVKMTSSIARLIREVSPKDGIEASNELREFFGRLNAQRPENPILSEMEVSSLIKSNDD</sequence>
<dbReference type="SUPFAM" id="SSF143120">
    <property type="entry name" value="YefM-like"/>
    <property type="match status" value="1"/>
</dbReference>
<organism evidence="2 3">
    <name type="scientific">Crenothrix polyspora</name>
    <dbReference type="NCBI Taxonomy" id="360316"/>
    <lineage>
        <taxon>Bacteria</taxon>
        <taxon>Pseudomonadati</taxon>
        <taxon>Pseudomonadota</taxon>
        <taxon>Gammaproteobacteria</taxon>
        <taxon>Methylococcales</taxon>
        <taxon>Crenotrichaceae</taxon>
        <taxon>Crenothrix</taxon>
    </lineage>
</organism>
<keyword evidence="3" id="KW-1185">Reference proteome</keyword>
<evidence type="ECO:0000313" key="2">
    <source>
        <dbReference type="EMBL" id="SJM89036.1"/>
    </source>
</evidence>
<dbReference type="AlphaFoldDB" id="A0A1R4GYH3"/>